<comment type="function">
    <text evidence="7">Destroys radicals which are normally produced within the cells and which are toxic to biological systems.</text>
</comment>
<protein>
    <recommendedName>
        <fullName evidence="2 7">Superoxide dismutase</fullName>
        <ecNumber evidence="2 7">1.15.1.1</ecNumber>
    </recommendedName>
</protein>
<dbReference type="PANTHER" id="PTHR42769:SF3">
    <property type="entry name" value="SUPEROXIDE DISMUTASE [FE] 2, CHLOROPLASTIC"/>
    <property type="match status" value="1"/>
</dbReference>
<dbReference type="Proteomes" id="UP000232587">
    <property type="component" value="Unassembled WGS sequence"/>
</dbReference>
<keyword evidence="3 6" id="KW-0479">Metal-binding</keyword>
<feature type="domain" description="Manganese/iron superoxide dismutase N-terminal" evidence="8">
    <location>
        <begin position="5"/>
        <end position="86"/>
    </location>
</feature>
<dbReference type="GO" id="GO:0046872">
    <property type="term" value="F:metal ion binding"/>
    <property type="evidence" value="ECO:0007669"/>
    <property type="project" value="UniProtKB-KW"/>
</dbReference>
<keyword evidence="4 7" id="KW-0560">Oxidoreductase</keyword>
<dbReference type="SUPFAM" id="SSF54719">
    <property type="entry name" value="Fe,Mn superoxide dismutase (SOD), C-terminal domain"/>
    <property type="match status" value="1"/>
</dbReference>
<organism evidence="10 11">
    <name type="scientific">Novosphingobium kunmingense</name>
    <dbReference type="NCBI Taxonomy" id="1211806"/>
    <lineage>
        <taxon>Bacteria</taxon>
        <taxon>Pseudomonadati</taxon>
        <taxon>Pseudomonadota</taxon>
        <taxon>Alphaproteobacteria</taxon>
        <taxon>Sphingomonadales</taxon>
        <taxon>Sphingomonadaceae</taxon>
        <taxon>Novosphingobium</taxon>
    </lineage>
</organism>
<dbReference type="PROSITE" id="PS00088">
    <property type="entry name" value="SOD_MN"/>
    <property type="match status" value="1"/>
</dbReference>
<feature type="binding site" evidence="6">
    <location>
        <position position="27"/>
    </location>
    <ligand>
        <name>Mn(2+)</name>
        <dbReference type="ChEBI" id="CHEBI:29035"/>
    </ligand>
</feature>
<dbReference type="Pfam" id="PF02777">
    <property type="entry name" value="Sod_Fe_C"/>
    <property type="match status" value="1"/>
</dbReference>
<dbReference type="InterPro" id="IPR036324">
    <property type="entry name" value="Mn/Fe_SOD_N_sf"/>
</dbReference>
<feature type="binding site" evidence="6">
    <location>
        <position position="78"/>
    </location>
    <ligand>
        <name>Mn(2+)</name>
        <dbReference type="ChEBI" id="CHEBI:29035"/>
    </ligand>
</feature>
<name>A0A2N0HK91_9SPHN</name>
<sequence length="204" mass="21990">MPIALTPLPYAKDALAPAISAATLELHHGKHHKGYVDKTNAAIEGTDLTDAGLNDIVKAAAEKDDAKLFNQAAQAWNHGFYWHSLSPESGKPGADLAAAIEKSFGSHDDMLEKLSAEAEGHFASGWAWLLADGESLSVATTHDAGCPLTDAKGRPLLVIDVWEHAYYLDRKNDRKAYLTAALGILNWAFADANFASKHPWTYPG</sequence>
<feature type="binding site" evidence="6">
    <location>
        <position position="160"/>
    </location>
    <ligand>
        <name>Mn(2+)</name>
        <dbReference type="ChEBI" id="CHEBI:29035"/>
    </ligand>
</feature>
<evidence type="ECO:0000256" key="4">
    <source>
        <dbReference type="ARBA" id="ARBA00023002"/>
    </source>
</evidence>
<evidence type="ECO:0000259" key="9">
    <source>
        <dbReference type="Pfam" id="PF02777"/>
    </source>
</evidence>
<evidence type="ECO:0000313" key="11">
    <source>
        <dbReference type="Proteomes" id="UP000232587"/>
    </source>
</evidence>
<dbReference type="OrthoDB" id="9803125at2"/>
<keyword evidence="5" id="KW-0408">Iron</keyword>
<comment type="catalytic activity">
    <reaction evidence="7">
        <text>2 superoxide + 2 H(+) = H2O2 + O2</text>
        <dbReference type="Rhea" id="RHEA:20696"/>
        <dbReference type="ChEBI" id="CHEBI:15378"/>
        <dbReference type="ChEBI" id="CHEBI:15379"/>
        <dbReference type="ChEBI" id="CHEBI:16240"/>
        <dbReference type="ChEBI" id="CHEBI:18421"/>
        <dbReference type="EC" id="1.15.1.1"/>
    </reaction>
</comment>
<evidence type="ECO:0000256" key="7">
    <source>
        <dbReference type="RuleBase" id="RU000414"/>
    </source>
</evidence>
<dbReference type="RefSeq" id="WP_100866851.1">
    <property type="nucleotide sequence ID" value="NZ_PHUF01000003.1"/>
</dbReference>
<dbReference type="PIRSF" id="PIRSF000349">
    <property type="entry name" value="SODismutase"/>
    <property type="match status" value="1"/>
</dbReference>
<dbReference type="InterPro" id="IPR019832">
    <property type="entry name" value="Mn/Fe_SOD_C"/>
</dbReference>
<dbReference type="InterPro" id="IPR019831">
    <property type="entry name" value="Mn/Fe_SOD_N"/>
</dbReference>
<dbReference type="InterPro" id="IPR019833">
    <property type="entry name" value="Mn/Fe_SOD_BS"/>
</dbReference>
<gene>
    <name evidence="10" type="ORF">B0I00_1606</name>
</gene>
<dbReference type="EC" id="1.15.1.1" evidence="2 7"/>
<evidence type="ECO:0000256" key="6">
    <source>
        <dbReference type="PIRSR" id="PIRSR000349-1"/>
    </source>
</evidence>
<comment type="similarity">
    <text evidence="1 7">Belongs to the iron/manganese superoxide dismutase family.</text>
</comment>
<reference evidence="10 11" key="1">
    <citation type="submission" date="2017-11" db="EMBL/GenBank/DDBJ databases">
        <title>Genomic Encyclopedia of Type Strains, Phase III (KMG-III): the genomes of soil and plant-associated and newly described type strains.</title>
        <authorList>
            <person name="Whitman W."/>
        </authorList>
    </citation>
    <scope>NUCLEOTIDE SEQUENCE [LARGE SCALE GENOMIC DNA]</scope>
    <source>
        <strain evidence="10 11">CGMCC 1.12274</strain>
    </source>
</reference>
<dbReference type="Pfam" id="PF00081">
    <property type="entry name" value="Sod_Fe_N"/>
    <property type="match status" value="1"/>
</dbReference>
<keyword evidence="11" id="KW-1185">Reference proteome</keyword>
<evidence type="ECO:0000256" key="3">
    <source>
        <dbReference type="ARBA" id="ARBA00022723"/>
    </source>
</evidence>
<dbReference type="GO" id="GO:0004784">
    <property type="term" value="F:superoxide dismutase activity"/>
    <property type="evidence" value="ECO:0007669"/>
    <property type="project" value="UniProtKB-EC"/>
</dbReference>
<dbReference type="AlphaFoldDB" id="A0A2N0HK91"/>
<feature type="binding site" evidence="6">
    <location>
        <position position="164"/>
    </location>
    <ligand>
        <name>Mn(2+)</name>
        <dbReference type="ChEBI" id="CHEBI:29035"/>
    </ligand>
</feature>
<dbReference type="EMBL" id="PHUF01000003">
    <property type="protein sequence ID" value="PKB19374.1"/>
    <property type="molecule type" value="Genomic_DNA"/>
</dbReference>
<accession>A0A2N0HK91</accession>
<dbReference type="PRINTS" id="PR01703">
    <property type="entry name" value="MNSODISMTASE"/>
</dbReference>
<dbReference type="PANTHER" id="PTHR42769">
    <property type="entry name" value="SUPEROXIDE DISMUTASE"/>
    <property type="match status" value="1"/>
</dbReference>
<evidence type="ECO:0000313" key="10">
    <source>
        <dbReference type="EMBL" id="PKB19374.1"/>
    </source>
</evidence>
<comment type="caution">
    <text evidence="10">The sequence shown here is derived from an EMBL/GenBank/DDBJ whole genome shotgun (WGS) entry which is preliminary data.</text>
</comment>
<evidence type="ECO:0000256" key="2">
    <source>
        <dbReference type="ARBA" id="ARBA00012682"/>
    </source>
</evidence>
<dbReference type="InterPro" id="IPR036314">
    <property type="entry name" value="SOD_C_sf"/>
</dbReference>
<feature type="domain" description="Manganese/iron superoxide dismutase C-terminal" evidence="9">
    <location>
        <begin position="94"/>
        <end position="192"/>
    </location>
</feature>
<proteinExistence type="inferred from homology"/>
<dbReference type="Gene3D" id="3.55.40.20">
    <property type="entry name" value="Iron/manganese superoxide dismutase, C-terminal domain"/>
    <property type="match status" value="1"/>
</dbReference>
<evidence type="ECO:0000259" key="8">
    <source>
        <dbReference type="Pfam" id="PF00081"/>
    </source>
</evidence>
<evidence type="ECO:0000256" key="1">
    <source>
        <dbReference type="ARBA" id="ARBA00008714"/>
    </source>
</evidence>
<dbReference type="InterPro" id="IPR001189">
    <property type="entry name" value="Mn/Fe_SOD"/>
</dbReference>
<evidence type="ECO:0000256" key="5">
    <source>
        <dbReference type="ARBA" id="ARBA00023004"/>
    </source>
</evidence>
<dbReference type="FunFam" id="1.10.287.990:FF:000002">
    <property type="entry name" value="Superoxide dismutase"/>
    <property type="match status" value="1"/>
</dbReference>
<dbReference type="SUPFAM" id="SSF46609">
    <property type="entry name" value="Fe,Mn superoxide dismutase (SOD), N-terminal domain"/>
    <property type="match status" value="1"/>
</dbReference>
<dbReference type="Gene3D" id="1.10.287.990">
    <property type="entry name" value="Fe,Mn superoxide dismutase (SOD) domain"/>
    <property type="match status" value="1"/>
</dbReference>